<evidence type="ECO:0008006" key="4">
    <source>
        <dbReference type="Google" id="ProtNLM"/>
    </source>
</evidence>
<dbReference type="PANTHER" id="PTHR31793:SF27">
    <property type="entry name" value="NOVEL THIOESTERASE SUPERFAMILY DOMAIN AND SAPOSIN A-TYPE DOMAIN CONTAINING PROTEIN (0610012H03RIK)"/>
    <property type="match status" value="1"/>
</dbReference>
<accession>A0A381TZK9</accession>
<reference evidence="3" key="1">
    <citation type="submission" date="2018-05" db="EMBL/GenBank/DDBJ databases">
        <authorList>
            <person name="Lanie J.A."/>
            <person name="Ng W.-L."/>
            <person name="Kazmierczak K.M."/>
            <person name="Andrzejewski T.M."/>
            <person name="Davidsen T.M."/>
            <person name="Wayne K.J."/>
            <person name="Tettelin H."/>
            <person name="Glass J.I."/>
            <person name="Rusch D."/>
            <person name="Podicherti R."/>
            <person name="Tsui H.-C.T."/>
            <person name="Winkler M.E."/>
        </authorList>
    </citation>
    <scope>NUCLEOTIDE SEQUENCE</scope>
</reference>
<keyword evidence="2" id="KW-0378">Hydrolase</keyword>
<evidence type="ECO:0000256" key="1">
    <source>
        <dbReference type="ARBA" id="ARBA00005953"/>
    </source>
</evidence>
<dbReference type="InterPro" id="IPR029069">
    <property type="entry name" value="HotDog_dom_sf"/>
</dbReference>
<evidence type="ECO:0000313" key="3">
    <source>
        <dbReference type="EMBL" id="SVA21269.1"/>
    </source>
</evidence>
<proteinExistence type="inferred from homology"/>
<sequence>MTNRTETTAGGNQENARRSDYSLVVRIATRWNDYDMLGHVNNVEYYRYFEIIVLTSLARAGLDWRQDSIIPFTVENHCCFRRPLMPVDTMDGCFRITRIGRSSATYELSLFMPNDETPSAYGYFIHVFVDRHTEKPVEIPEVIRSSFDVHRTRLDRRDPERIGESALFPAAVPVP</sequence>
<protein>
    <recommendedName>
        <fullName evidence="4">Thioesterase domain-containing protein</fullName>
    </recommendedName>
</protein>
<dbReference type="Gene3D" id="3.10.129.10">
    <property type="entry name" value="Hotdog Thioesterase"/>
    <property type="match status" value="1"/>
</dbReference>
<dbReference type="PANTHER" id="PTHR31793">
    <property type="entry name" value="4-HYDROXYBENZOYL-COA THIOESTERASE FAMILY MEMBER"/>
    <property type="match status" value="1"/>
</dbReference>
<dbReference type="CDD" id="cd00586">
    <property type="entry name" value="4HBT"/>
    <property type="match status" value="1"/>
</dbReference>
<dbReference type="EMBL" id="UINC01005428">
    <property type="protein sequence ID" value="SVA21269.1"/>
    <property type="molecule type" value="Genomic_DNA"/>
</dbReference>
<dbReference type="SUPFAM" id="SSF54637">
    <property type="entry name" value="Thioesterase/thiol ester dehydrase-isomerase"/>
    <property type="match status" value="1"/>
</dbReference>
<gene>
    <name evidence="3" type="ORF">METZ01_LOCUS74123</name>
</gene>
<dbReference type="Pfam" id="PF13279">
    <property type="entry name" value="4HBT_2"/>
    <property type="match status" value="1"/>
</dbReference>
<dbReference type="AlphaFoldDB" id="A0A381TZK9"/>
<evidence type="ECO:0000256" key="2">
    <source>
        <dbReference type="ARBA" id="ARBA00022801"/>
    </source>
</evidence>
<dbReference type="GO" id="GO:0047617">
    <property type="term" value="F:fatty acyl-CoA hydrolase activity"/>
    <property type="evidence" value="ECO:0007669"/>
    <property type="project" value="TreeGrafter"/>
</dbReference>
<dbReference type="InterPro" id="IPR050563">
    <property type="entry name" value="4-hydroxybenzoyl-CoA_TE"/>
</dbReference>
<name>A0A381TZK9_9ZZZZ</name>
<organism evidence="3">
    <name type="scientific">marine metagenome</name>
    <dbReference type="NCBI Taxonomy" id="408172"/>
    <lineage>
        <taxon>unclassified sequences</taxon>
        <taxon>metagenomes</taxon>
        <taxon>ecological metagenomes</taxon>
    </lineage>
</organism>
<comment type="similarity">
    <text evidence="1">Belongs to the 4-hydroxybenzoyl-CoA thioesterase family.</text>
</comment>